<name>A0A023FC05_AMBCJ</name>
<proteinExistence type="evidence at transcript level"/>
<evidence type="ECO:0000313" key="1">
    <source>
        <dbReference type="EMBL" id="JAC19081.1"/>
    </source>
</evidence>
<organism evidence="1">
    <name type="scientific">Amblyomma cajennense</name>
    <name type="common">Cayenne tick</name>
    <name type="synonym">Acarus cajennensis</name>
    <dbReference type="NCBI Taxonomy" id="34607"/>
    <lineage>
        <taxon>Eukaryota</taxon>
        <taxon>Metazoa</taxon>
        <taxon>Ecdysozoa</taxon>
        <taxon>Arthropoda</taxon>
        <taxon>Chelicerata</taxon>
        <taxon>Arachnida</taxon>
        <taxon>Acari</taxon>
        <taxon>Parasitiformes</taxon>
        <taxon>Ixodida</taxon>
        <taxon>Ixodoidea</taxon>
        <taxon>Ixodidae</taxon>
        <taxon>Amblyomminae</taxon>
        <taxon>Amblyomma</taxon>
    </lineage>
</organism>
<reference evidence="1" key="1">
    <citation type="submission" date="2014-03" db="EMBL/GenBank/DDBJ databases">
        <title>The sialotranscriptome of Amblyomma triste, Amblyomma parvum and Amblyomma cajennense ticks, uncovered by 454-based RNA-seq.</title>
        <authorList>
            <person name="Garcia G.R."/>
            <person name="Gardinassi L.G."/>
            <person name="Ribeiro J.M."/>
            <person name="Anatriello E."/>
            <person name="Ferreira B.R."/>
            <person name="Moreira H.N."/>
            <person name="Mafra C."/>
            <person name="Olegario M.M."/>
            <person name="Szabo P.J."/>
            <person name="Miranda-Santos I.K."/>
            <person name="Maruyama S.R."/>
        </authorList>
    </citation>
    <scope>NUCLEOTIDE SEQUENCE</scope>
    <source>
        <strain evidence="1">Uberlandia</strain>
        <tissue evidence="1">Salivary glands</tissue>
    </source>
</reference>
<protein>
    <submittedName>
        <fullName evidence="1">Putative secreted protein</fullName>
    </submittedName>
</protein>
<sequence length="148" mass="16562">MHILLFSSCFKNEVDTALLAFASLLPLNIALVLGHGHIHTLLQLVNVTAARKKSDCFINCTCTVFVPDASCLSRDTTSWGNCNFWKMLKCAGIVSSHAVALVMVAQHCWCRYKEIRNRTVQMCAKLVHCINLALSHHWPLKLPSPHHL</sequence>
<accession>A0A023FC05</accession>
<dbReference type="AlphaFoldDB" id="A0A023FC05"/>
<dbReference type="EMBL" id="GBBK01005401">
    <property type="protein sequence ID" value="JAC19081.1"/>
    <property type="molecule type" value="mRNA"/>
</dbReference>